<evidence type="ECO:0000256" key="3">
    <source>
        <dbReference type="ARBA" id="ARBA00022801"/>
    </source>
</evidence>
<organism evidence="7 8">
    <name type="scientific">Candidatus Magasanikbacteria bacterium CG10_big_fil_rev_8_21_14_0_10_38_6</name>
    <dbReference type="NCBI Taxonomy" id="1974647"/>
    <lineage>
        <taxon>Bacteria</taxon>
        <taxon>Candidatus Magasanikiibacteriota</taxon>
    </lineage>
</organism>
<dbReference type="Proteomes" id="UP000228528">
    <property type="component" value="Unassembled WGS sequence"/>
</dbReference>
<dbReference type="AlphaFoldDB" id="A0A2M6P116"/>
<keyword evidence="3" id="KW-0378">Hydrolase</keyword>
<dbReference type="EMBL" id="PFBW01000119">
    <property type="protein sequence ID" value="PIR77394.1"/>
    <property type="molecule type" value="Genomic_DNA"/>
</dbReference>
<dbReference type="PANTHER" id="PTHR43806">
    <property type="entry name" value="PEPTIDASE S8"/>
    <property type="match status" value="1"/>
</dbReference>
<feature type="non-terminal residue" evidence="7">
    <location>
        <position position="1"/>
    </location>
</feature>
<comment type="caution">
    <text evidence="7">The sequence shown here is derived from an EMBL/GenBank/DDBJ whole genome shotgun (WGS) entry which is preliminary data.</text>
</comment>
<evidence type="ECO:0000256" key="2">
    <source>
        <dbReference type="ARBA" id="ARBA00022670"/>
    </source>
</evidence>
<comment type="similarity">
    <text evidence="1 5">Belongs to the peptidase S8 family.</text>
</comment>
<dbReference type="InterPro" id="IPR028994">
    <property type="entry name" value="Integrin_alpha_N"/>
</dbReference>
<dbReference type="SUPFAM" id="SSF52743">
    <property type="entry name" value="Subtilisin-like"/>
    <property type="match status" value="1"/>
</dbReference>
<evidence type="ECO:0000313" key="7">
    <source>
        <dbReference type="EMBL" id="PIR77394.1"/>
    </source>
</evidence>
<proteinExistence type="inferred from homology"/>
<comment type="caution">
    <text evidence="5">Lacks conserved residue(s) required for the propagation of feature annotation.</text>
</comment>
<gene>
    <name evidence="7" type="ORF">COU30_02715</name>
</gene>
<dbReference type="InterPro" id="IPR000209">
    <property type="entry name" value="Peptidase_S8/S53_dom"/>
</dbReference>
<name>A0A2M6P116_9BACT</name>
<keyword evidence="2" id="KW-0645">Protease</keyword>
<evidence type="ECO:0000256" key="1">
    <source>
        <dbReference type="ARBA" id="ARBA00011073"/>
    </source>
</evidence>
<feature type="domain" description="Peptidase S8/S53" evidence="6">
    <location>
        <begin position="18"/>
        <end position="275"/>
    </location>
</feature>
<dbReference type="PANTHER" id="PTHR43806:SF11">
    <property type="entry name" value="CEREVISIN-RELATED"/>
    <property type="match status" value="1"/>
</dbReference>
<dbReference type="InterPro" id="IPR036852">
    <property type="entry name" value="Peptidase_S8/S53_dom_sf"/>
</dbReference>
<dbReference type="InterPro" id="IPR050131">
    <property type="entry name" value="Peptidase_S8_subtilisin-like"/>
</dbReference>
<evidence type="ECO:0000256" key="4">
    <source>
        <dbReference type="ARBA" id="ARBA00022825"/>
    </source>
</evidence>
<evidence type="ECO:0000313" key="8">
    <source>
        <dbReference type="Proteomes" id="UP000228528"/>
    </source>
</evidence>
<protein>
    <recommendedName>
        <fullName evidence="6">Peptidase S8/S53 domain-containing protein</fullName>
    </recommendedName>
</protein>
<dbReference type="InterPro" id="IPR015500">
    <property type="entry name" value="Peptidase_S8_subtilisin-rel"/>
</dbReference>
<dbReference type="GO" id="GO:0004252">
    <property type="term" value="F:serine-type endopeptidase activity"/>
    <property type="evidence" value="ECO:0007669"/>
    <property type="project" value="InterPro"/>
</dbReference>
<sequence>NNIDDDANGYVDDCYGWNFFDGNNNPTPDPLQGHDEKNIHHATIIAGIIGAVGDNNKAGAGINWHVKLMNVKVLGNNGSARIGNLPYAIHYAVDNGADVINTSLVGQFDPEDVESQAYVTELLEAVKYAYDHGVVFVAAAGNSRLSLNTYPHYPVCADDMSDENFILGVSAVSVERMLAVFSNVGSNCIDITAPGVGIGGLLRYSPTNGLRDTYSPELQWNGTSFAAPFVSGAAALIKSVQPGWGPSEIFDALFKTVSKTPPENEEEYANLFGHGLLQIGPAVQYALSQPLTSASSGPTGFAFFRFSDGFSSFDSINGSVVRPEVIHADDVAVFDYDGTLSIVTASHTDETNITFYTESGYRVRSFSVPTDGPVSVRVGNVFGGDEPEVVVSPQESNDVLFWVYDFKGTLIKTYKKAFSHTGTTLSLVPATRDNGVFVDIVVSYIVDGHAVLHRFDDTFQSVQQIAFPGLTAPLNITTADLFADGSPEYVLGVGVGDAPYVYVYSLNGKKIQSFLAAEETYRGGIAVIATDYLDQHPGDELFVSQLQDALDVSLWDGVDARLLDTFYPFSQQDSGEASDGIVLRTIR</sequence>
<evidence type="ECO:0000259" key="6">
    <source>
        <dbReference type="Pfam" id="PF00082"/>
    </source>
</evidence>
<dbReference type="SUPFAM" id="SSF69318">
    <property type="entry name" value="Integrin alpha N-terminal domain"/>
    <property type="match status" value="1"/>
</dbReference>
<dbReference type="Gene3D" id="3.40.50.200">
    <property type="entry name" value="Peptidase S8/S53 domain"/>
    <property type="match status" value="1"/>
</dbReference>
<accession>A0A2M6P116</accession>
<dbReference type="PROSITE" id="PS00138">
    <property type="entry name" value="SUBTILASE_SER"/>
    <property type="match status" value="1"/>
</dbReference>
<evidence type="ECO:0000256" key="5">
    <source>
        <dbReference type="PROSITE-ProRule" id="PRU01240"/>
    </source>
</evidence>
<dbReference type="InterPro" id="IPR023828">
    <property type="entry name" value="Peptidase_S8_Ser-AS"/>
</dbReference>
<dbReference type="Pfam" id="PF00082">
    <property type="entry name" value="Peptidase_S8"/>
    <property type="match status" value="1"/>
</dbReference>
<dbReference type="PRINTS" id="PR00723">
    <property type="entry name" value="SUBTILISIN"/>
</dbReference>
<keyword evidence="4" id="KW-0720">Serine protease</keyword>
<dbReference type="GO" id="GO:0006508">
    <property type="term" value="P:proteolysis"/>
    <property type="evidence" value="ECO:0007669"/>
    <property type="project" value="UniProtKB-KW"/>
</dbReference>
<reference evidence="8" key="1">
    <citation type="submission" date="2017-09" db="EMBL/GenBank/DDBJ databases">
        <title>Depth-based differentiation of microbial function through sediment-hosted aquifers and enrichment of novel symbionts in the deep terrestrial subsurface.</title>
        <authorList>
            <person name="Probst A.J."/>
            <person name="Ladd B."/>
            <person name="Jarett J.K."/>
            <person name="Geller-Mcgrath D.E."/>
            <person name="Sieber C.M.K."/>
            <person name="Emerson J.B."/>
            <person name="Anantharaman K."/>
            <person name="Thomas B.C."/>
            <person name="Malmstrom R."/>
            <person name="Stieglmeier M."/>
            <person name="Klingl A."/>
            <person name="Woyke T."/>
            <person name="Ryan C.M."/>
            <person name="Banfield J.F."/>
        </authorList>
    </citation>
    <scope>NUCLEOTIDE SEQUENCE [LARGE SCALE GENOMIC DNA]</scope>
</reference>
<dbReference type="PROSITE" id="PS51892">
    <property type="entry name" value="SUBTILASE"/>
    <property type="match status" value="1"/>
</dbReference>